<dbReference type="Pfam" id="PF00400">
    <property type="entry name" value="WD40"/>
    <property type="match status" value="3"/>
</dbReference>
<dbReference type="GO" id="GO:0005634">
    <property type="term" value="C:nucleus"/>
    <property type="evidence" value="ECO:0007669"/>
    <property type="project" value="UniProtKB-SubCell"/>
</dbReference>
<accession>A0A9P5XBZ8</accession>
<evidence type="ECO:0000256" key="4">
    <source>
        <dbReference type="ARBA" id="ARBA00022853"/>
    </source>
</evidence>
<evidence type="ECO:0000256" key="3">
    <source>
        <dbReference type="ARBA" id="ARBA00022737"/>
    </source>
</evidence>
<dbReference type="InterPro" id="IPR022052">
    <property type="entry name" value="Histone-bd_RBBP4-like_N"/>
</dbReference>
<evidence type="ECO:0000259" key="8">
    <source>
        <dbReference type="Pfam" id="PF12265"/>
    </source>
</evidence>
<dbReference type="InterPro" id="IPR050459">
    <property type="entry name" value="WD_repeat_RBAP46/RBAP48/MSI1"/>
</dbReference>
<dbReference type="PROSITE" id="PS00678">
    <property type="entry name" value="WD_REPEATS_1"/>
    <property type="match status" value="1"/>
</dbReference>
<evidence type="ECO:0000313" key="10">
    <source>
        <dbReference type="Proteomes" id="UP000807342"/>
    </source>
</evidence>
<feature type="domain" description="Histone-binding protein RBBP4-like N-terminal" evidence="8">
    <location>
        <begin position="23"/>
        <end position="93"/>
    </location>
</feature>
<dbReference type="InterPro" id="IPR020472">
    <property type="entry name" value="WD40_PAC1"/>
</dbReference>
<evidence type="ECO:0000256" key="5">
    <source>
        <dbReference type="ARBA" id="ARBA00023242"/>
    </source>
</evidence>
<dbReference type="AlphaFoldDB" id="A0A9P5XBZ8"/>
<evidence type="ECO:0000256" key="2">
    <source>
        <dbReference type="ARBA" id="ARBA00022574"/>
    </source>
</evidence>
<dbReference type="Proteomes" id="UP000807342">
    <property type="component" value="Unassembled WGS sequence"/>
</dbReference>
<keyword evidence="4" id="KW-0156">Chromatin regulator</keyword>
<reference evidence="9" key="1">
    <citation type="submission" date="2020-11" db="EMBL/GenBank/DDBJ databases">
        <authorList>
            <consortium name="DOE Joint Genome Institute"/>
            <person name="Ahrendt S."/>
            <person name="Riley R."/>
            <person name="Andreopoulos W."/>
            <person name="Labutti K."/>
            <person name="Pangilinan J."/>
            <person name="Ruiz-Duenas F.J."/>
            <person name="Barrasa J.M."/>
            <person name="Sanchez-Garcia M."/>
            <person name="Camarero S."/>
            <person name="Miyauchi S."/>
            <person name="Serrano A."/>
            <person name="Linde D."/>
            <person name="Babiker R."/>
            <person name="Drula E."/>
            <person name="Ayuso-Fernandez I."/>
            <person name="Pacheco R."/>
            <person name="Padilla G."/>
            <person name="Ferreira P."/>
            <person name="Barriuso J."/>
            <person name="Kellner H."/>
            <person name="Castanera R."/>
            <person name="Alfaro M."/>
            <person name="Ramirez L."/>
            <person name="Pisabarro A.G."/>
            <person name="Kuo A."/>
            <person name="Tritt A."/>
            <person name="Lipzen A."/>
            <person name="He G."/>
            <person name="Yan M."/>
            <person name="Ng V."/>
            <person name="Cullen D."/>
            <person name="Martin F."/>
            <person name="Rosso M.-N."/>
            <person name="Henrissat B."/>
            <person name="Hibbett D."/>
            <person name="Martinez A.T."/>
            <person name="Grigoriev I.V."/>
        </authorList>
    </citation>
    <scope>NUCLEOTIDE SEQUENCE</scope>
    <source>
        <strain evidence="9">MF-IS2</strain>
    </source>
</reference>
<keyword evidence="2 6" id="KW-0853">WD repeat</keyword>
<dbReference type="Gene3D" id="2.130.10.10">
    <property type="entry name" value="YVTN repeat-like/Quinoprotein amine dehydrogenase"/>
    <property type="match status" value="1"/>
</dbReference>
<feature type="compositionally biased region" description="Basic and acidic residues" evidence="7">
    <location>
        <begin position="461"/>
        <end position="496"/>
    </location>
</feature>
<evidence type="ECO:0000313" key="9">
    <source>
        <dbReference type="EMBL" id="KAF9447026.1"/>
    </source>
</evidence>
<feature type="region of interest" description="Disordered" evidence="7">
    <location>
        <begin position="446"/>
        <end position="520"/>
    </location>
</feature>
<dbReference type="GO" id="GO:0006325">
    <property type="term" value="P:chromatin organization"/>
    <property type="evidence" value="ECO:0007669"/>
    <property type="project" value="UniProtKB-KW"/>
</dbReference>
<dbReference type="SUPFAM" id="SSF50978">
    <property type="entry name" value="WD40 repeat-like"/>
    <property type="match status" value="1"/>
</dbReference>
<dbReference type="Pfam" id="PF12265">
    <property type="entry name" value="CAF1C_H4-bd"/>
    <property type="match status" value="1"/>
</dbReference>
<sequence length="520" mass="57563">MKPPVEEVEDDLIAEEENKLINEEYKTWKKNAPYLYDVVITHALDWPSLTCQWFPDTELNENKPYTTHRLLLGTHTSGQAQDYLQIAQVQIPKRSHPSTGAEKLDRADYDDERKELGGHTIPPAPRIQIIQKINHEGEVNRARYMPQKPDLIATKAVTGEVFVFDRTKHTSEPERGGECKPDIRLIGQQREGYGLAWSPTKEGRVLGASEDMTVCLWDINAYTKGNASIEPINIFRGHTSVVGDVDWHRSNENLFASVGDDKMLMLWDPRAKIDPEHSIQAHDREILAVAFSPSNDHLIVTGSADKTIALHDLRKPTQKLHVFESHTDEVLHLAWSPHNPTIFASASSDRRVNIWDLSLIGQEQTPDDQEDGPPELLFIHGGHTARPTDFCWAPGLGENWTVASTSEDNVVMVWQPTMRVWAGDEVKIDERELEGDAMDIEMAVEEEAGPSATATGAGQGSHEDEKMDDSADLEDKGLEKAKEGEKEAGGNDEGKGKSASGSGTQSMSVSAAASVSGGDD</sequence>
<keyword evidence="3" id="KW-0677">Repeat</keyword>
<name>A0A9P5XBZ8_9AGAR</name>
<dbReference type="InterPro" id="IPR001680">
    <property type="entry name" value="WD40_rpt"/>
</dbReference>
<gene>
    <name evidence="9" type="ORF">P691DRAFT_782915</name>
</gene>
<evidence type="ECO:0000256" key="1">
    <source>
        <dbReference type="ARBA" id="ARBA00004123"/>
    </source>
</evidence>
<feature type="compositionally biased region" description="Low complexity" evidence="7">
    <location>
        <begin position="506"/>
        <end position="520"/>
    </location>
</feature>
<keyword evidence="10" id="KW-1185">Reference proteome</keyword>
<dbReference type="PANTHER" id="PTHR22850">
    <property type="entry name" value="WD40 REPEAT FAMILY"/>
    <property type="match status" value="1"/>
</dbReference>
<comment type="subcellular location">
    <subcellularLocation>
        <location evidence="1">Nucleus</location>
    </subcellularLocation>
</comment>
<dbReference type="SMART" id="SM00320">
    <property type="entry name" value="WD40"/>
    <property type="match status" value="6"/>
</dbReference>
<feature type="repeat" description="WD" evidence="6">
    <location>
        <begin position="235"/>
        <end position="268"/>
    </location>
</feature>
<dbReference type="PROSITE" id="PS50294">
    <property type="entry name" value="WD_REPEATS_REGION"/>
    <property type="match status" value="3"/>
</dbReference>
<dbReference type="PRINTS" id="PR00320">
    <property type="entry name" value="GPROTEINBRPT"/>
</dbReference>
<comment type="caution">
    <text evidence="9">The sequence shown here is derived from an EMBL/GenBank/DDBJ whole genome shotgun (WGS) entry which is preliminary data.</text>
</comment>
<dbReference type="InterPro" id="IPR015943">
    <property type="entry name" value="WD40/YVTN_repeat-like_dom_sf"/>
</dbReference>
<protein>
    <submittedName>
        <fullName evidence="9">WD40 repeat-like protein</fullName>
    </submittedName>
</protein>
<evidence type="ECO:0000256" key="6">
    <source>
        <dbReference type="PROSITE-ProRule" id="PRU00221"/>
    </source>
</evidence>
<keyword evidence="5" id="KW-0539">Nucleus</keyword>
<organism evidence="9 10">
    <name type="scientific">Macrolepiota fuliginosa MF-IS2</name>
    <dbReference type="NCBI Taxonomy" id="1400762"/>
    <lineage>
        <taxon>Eukaryota</taxon>
        <taxon>Fungi</taxon>
        <taxon>Dikarya</taxon>
        <taxon>Basidiomycota</taxon>
        <taxon>Agaricomycotina</taxon>
        <taxon>Agaricomycetes</taxon>
        <taxon>Agaricomycetidae</taxon>
        <taxon>Agaricales</taxon>
        <taxon>Agaricineae</taxon>
        <taxon>Agaricaceae</taxon>
        <taxon>Macrolepiota</taxon>
    </lineage>
</organism>
<dbReference type="PROSITE" id="PS50082">
    <property type="entry name" value="WD_REPEATS_2"/>
    <property type="match status" value="3"/>
</dbReference>
<feature type="repeat" description="WD" evidence="6">
    <location>
        <begin position="279"/>
        <end position="314"/>
    </location>
</feature>
<dbReference type="EMBL" id="MU151218">
    <property type="protein sequence ID" value="KAF9447026.1"/>
    <property type="molecule type" value="Genomic_DNA"/>
</dbReference>
<proteinExistence type="predicted"/>
<dbReference type="InterPro" id="IPR019775">
    <property type="entry name" value="WD40_repeat_CS"/>
</dbReference>
<evidence type="ECO:0000256" key="7">
    <source>
        <dbReference type="SAM" id="MobiDB-lite"/>
    </source>
</evidence>
<dbReference type="InterPro" id="IPR036322">
    <property type="entry name" value="WD40_repeat_dom_sf"/>
</dbReference>
<dbReference type="OrthoDB" id="427795at2759"/>
<feature type="repeat" description="WD" evidence="6">
    <location>
        <begin position="323"/>
        <end position="358"/>
    </location>
</feature>